<proteinExistence type="predicted"/>
<evidence type="ECO:0000313" key="4">
    <source>
        <dbReference type="Proteomes" id="UP001595897"/>
    </source>
</evidence>
<keyword evidence="1" id="KW-0812">Transmembrane</keyword>
<dbReference type="Proteomes" id="UP001595897">
    <property type="component" value="Unassembled WGS sequence"/>
</dbReference>
<keyword evidence="4" id="KW-1185">Reference proteome</keyword>
<sequence length="202" mass="21561">MLKLKALLASLVLLPMIANAAVINVSTEYDLALGLSYTVPLDSGPVTLDAGDSVEFNVSFANNDRLKIEDGNESLVGWFLGVDNESSFTIENVIFEFLAPTLINGASSIFNIGTANGGAAHIGPLLREFLTAGQSLEFSGFKVSYDVVSITRTPYTYSNMWFIATGDNVSVISATQVPAPSMLMLFLLALLGVRVIKKSSKA</sequence>
<evidence type="ECO:0000256" key="1">
    <source>
        <dbReference type="SAM" id="Phobius"/>
    </source>
</evidence>
<reference evidence="4" key="1">
    <citation type="journal article" date="2019" name="Int. J. Syst. Evol. Microbiol.">
        <title>The Global Catalogue of Microorganisms (GCM) 10K type strain sequencing project: providing services to taxonomists for standard genome sequencing and annotation.</title>
        <authorList>
            <consortium name="The Broad Institute Genomics Platform"/>
            <consortium name="The Broad Institute Genome Sequencing Center for Infectious Disease"/>
            <person name="Wu L."/>
            <person name="Ma J."/>
        </authorList>
    </citation>
    <scope>NUCLEOTIDE SEQUENCE [LARGE SCALE GENOMIC DNA]</scope>
    <source>
        <strain evidence="4">KACC 12507</strain>
    </source>
</reference>
<evidence type="ECO:0000313" key="3">
    <source>
        <dbReference type="EMBL" id="MFC4701346.1"/>
    </source>
</evidence>
<comment type="caution">
    <text evidence="3">The sequence shown here is derived from an EMBL/GenBank/DDBJ whole genome shotgun (WGS) entry which is preliminary data.</text>
</comment>
<keyword evidence="1" id="KW-1133">Transmembrane helix</keyword>
<feature type="transmembrane region" description="Helical" evidence="1">
    <location>
        <begin position="177"/>
        <end position="196"/>
    </location>
</feature>
<feature type="chain" id="PRO_5046163645" description="PEP-CTERM protein-sorting domain-containing protein" evidence="2">
    <location>
        <begin position="21"/>
        <end position="202"/>
    </location>
</feature>
<feature type="signal peptide" evidence="2">
    <location>
        <begin position="1"/>
        <end position="20"/>
    </location>
</feature>
<organism evidence="3 4">
    <name type="scientific">Glaciecola siphonariae</name>
    <dbReference type="NCBI Taxonomy" id="521012"/>
    <lineage>
        <taxon>Bacteria</taxon>
        <taxon>Pseudomonadati</taxon>
        <taxon>Pseudomonadota</taxon>
        <taxon>Gammaproteobacteria</taxon>
        <taxon>Alteromonadales</taxon>
        <taxon>Alteromonadaceae</taxon>
        <taxon>Glaciecola</taxon>
    </lineage>
</organism>
<keyword evidence="2" id="KW-0732">Signal</keyword>
<protein>
    <recommendedName>
        <fullName evidence="5">PEP-CTERM protein-sorting domain-containing protein</fullName>
    </recommendedName>
</protein>
<evidence type="ECO:0008006" key="5">
    <source>
        <dbReference type="Google" id="ProtNLM"/>
    </source>
</evidence>
<accession>A0ABV9LXQ1</accession>
<dbReference type="RefSeq" id="WP_382409746.1">
    <property type="nucleotide sequence ID" value="NZ_JBHSGU010000009.1"/>
</dbReference>
<keyword evidence="1" id="KW-0472">Membrane</keyword>
<evidence type="ECO:0000256" key="2">
    <source>
        <dbReference type="SAM" id="SignalP"/>
    </source>
</evidence>
<name>A0ABV9LXQ1_9ALTE</name>
<gene>
    <name evidence="3" type="ORF">ACFO4O_14340</name>
</gene>
<dbReference type="EMBL" id="JBHSGU010000009">
    <property type="protein sequence ID" value="MFC4701346.1"/>
    <property type="molecule type" value="Genomic_DNA"/>
</dbReference>